<proteinExistence type="predicted"/>
<dbReference type="InterPro" id="IPR018306">
    <property type="entry name" value="Phage_T5_Orf172_DNA-bd"/>
</dbReference>
<dbReference type="PANTHER" id="PTHR28094:SF1">
    <property type="entry name" value="MEIOTICALLY UP-REGULATED GENE 113 PROTEIN"/>
    <property type="match status" value="1"/>
</dbReference>
<sequence length="175" mass="19658">MQSPSVFALDAKRSSRILSKLSSQAYIRSISSKDRSGWVYVFYEVGSHGGVFKVGRTNNLRRRMSEWEATCSGKQRIWLGALWTPFAHKTEYLTHLELEARCVCRPRFLCDCGAVHIEKFIFAGDPLEVYEGSIKPVIQRVVTSVFADALASGPRRNRVIPTLSKPEVSTSTDSL</sequence>
<dbReference type="EMBL" id="MU806577">
    <property type="protein sequence ID" value="KAJ3834132.1"/>
    <property type="molecule type" value="Genomic_DNA"/>
</dbReference>
<evidence type="ECO:0000259" key="1">
    <source>
        <dbReference type="Pfam" id="PF10544"/>
    </source>
</evidence>
<evidence type="ECO:0000313" key="3">
    <source>
        <dbReference type="Proteomes" id="UP001163846"/>
    </source>
</evidence>
<dbReference type="Pfam" id="PF10544">
    <property type="entry name" value="T5orf172"/>
    <property type="match status" value="1"/>
</dbReference>
<dbReference type="InterPro" id="IPR053006">
    <property type="entry name" value="Meiosis_regulatory"/>
</dbReference>
<accession>A0AA38U844</accession>
<evidence type="ECO:0000313" key="2">
    <source>
        <dbReference type="EMBL" id="KAJ3834132.1"/>
    </source>
</evidence>
<reference evidence="2" key="1">
    <citation type="submission" date="2022-08" db="EMBL/GenBank/DDBJ databases">
        <authorList>
            <consortium name="DOE Joint Genome Institute"/>
            <person name="Min B."/>
            <person name="Riley R."/>
            <person name="Sierra-Patev S."/>
            <person name="Naranjo-Ortiz M."/>
            <person name="Looney B."/>
            <person name="Konkel Z."/>
            <person name="Slot J.C."/>
            <person name="Sakamoto Y."/>
            <person name="Steenwyk J.L."/>
            <person name="Rokas A."/>
            <person name="Carro J."/>
            <person name="Camarero S."/>
            <person name="Ferreira P."/>
            <person name="Molpeceres G."/>
            <person name="Ruiz-Duenas F.J."/>
            <person name="Serrano A."/>
            <person name="Henrissat B."/>
            <person name="Drula E."/>
            <person name="Hughes K.W."/>
            <person name="Mata J.L."/>
            <person name="Ishikawa N.K."/>
            <person name="Vargas-Isla R."/>
            <person name="Ushijima S."/>
            <person name="Smith C.A."/>
            <person name="Ahrendt S."/>
            <person name="Andreopoulos W."/>
            <person name="He G."/>
            <person name="Labutti K."/>
            <person name="Lipzen A."/>
            <person name="Ng V."/>
            <person name="Sandor L."/>
            <person name="Barry K."/>
            <person name="Martinez A.T."/>
            <person name="Xiao Y."/>
            <person name="Gibbons J.G."/>
            <person name="Terashima K."/>
            <person name="Hibbett D.S."/>
            <person name="Grigoriev I.V."/>
        </authorList>
    </citation>
    <scope>NUCLEOTIDE SEQUENCE</scope>
    <source>
        <strain evidence="2">TFB9207</strain>
    </source>
</reference>
<dbReference type="Proteomes" id="UP001163846">
    <property type="component" value="Unassembled WGS sequence"/>
</dbReference>
<protein>
    <recommendedName>
        <fullName evidence="1">Bacteriophage T5 Orf172 DNA-binding domain-containing protein</fullName>
    </recommendedName>
</protein>
<keyword evidence="3" id="KW-1185">Reference proteome</keyword>
<gene>
    <name evidence="2" type="ORF">F5878DRAFT_373287</name>
</gene>
<comment type="caution">
    <text evidence="2">The sequence shown here is derived from an EMBL/GenBank/DDBJ whole genome shotgun (WGS) entry which is preliminary data.</text>
</comment>
<organism evidence="2 3">
    <name type="scientific">Lentinula raphanica</name>
    <dbReference type="NCBI Taxonomy" id="153919"/>
    <lineage>
        <taxon>Eukaryota</taxon>
        <taxon>Fungi</taxon>
        <taxon>Dikarya</taxon>
        <taxon>Basidiomycota</taxon>
        <taxon>Agaricomycotina</taxon>
        <taxon>Agaricomycetes</taxon>
        <taxon>Agaricomycetidae</taxon>
        <taxon>Agaricales</taxon>
        <taxon>Marasmiineae</taxon>
        <taxon>Omphalotaceae</taxon>
        <taxon>Lentinula</taxon>
    </lineage>
</organism>
<dbReference type="PANTHER" id="PTHR28094">
    <property type="entry name" value="MEIOTICALLY UP-REGULATED GENE 113 PROTEIN"/>
    <property type="match status" value="1"/>
</dbReference>
<feature type="domain" description="Bacteriophage T5 Orf172 DNA-binding" evidence="1">
    <location>
        <begin position="37"/>
        <end position="121"/>
    </location>
</feature>
<dbReference type="AlphaFoldDB" id="A0AA38U844"/>
<name>A0AA38U844_9AGAR</name>